<dbReference type="EMBL" id="AP019363">
    <property type="protein sequence ID" value="BBH43093.1"/>
    <property type="molecule type" value="Genomic_DNA"/>
</dbReference>
<dbReference type="AlphaFoldDB" id="A0A455RGJ2"/>
<evidence type="ECO:0000256" key="1">
    <source>
        <dbReference type="ARBA" id="ARBA00007102"/>
    </source>
</evidence>
<proteinExistence type="inferred from homology"/>
<dbReference type="Gene3D" id="3.30.70.600">
    <property type="entry name" value="Ribosomal protein S10 domain"/>
    <property type="match status" value="1"/>
</dbReference>
<dbReference type="SUPFAM" id="SSF54999">
    <property type="entry name" value="Ribosomal protein S10"/>
    <property type="match status" value="1"/>
</dbReference>
<dbReference type="GO" id="GO:0006412">
    <property type="term" value="P:translation"/>
    <property type="evidence" value="ECO:0007669"/>
    <property type="project" value="InterPro"/>
</dbReference>
<keyword evidence="2 5" id="KW-0689">Ribosomal protein</keyword>
<keyword evidence="5" id="KW-0934">Plastid</keyword>
<geneLocation type="plastid" evidence="5"/>
<name>A0A455RGJ2_9STRA</name>
<reference evidence="5" key="1">
    <citation type="journal article" date="2019" name="Proc. Natl. Acad. Sci. U.S.A.">
        <title>Principles of plastid reductive evolution illuminated by nonphotosynthetic chrysophytes.</title>
        <authorList>
            <person name="Dorrell R.G."/>
            <person name="Azuma T."/>
            <person name="Nomura M."/>
            <person name="Audren de Kerdre G."/>
            <person name="Paoli L."/>
            <person name="Yang S."/>
            <person name="Bowler C."/>
            <person name="Ishii K."/>
            <person name="Miyashita H."/>
            <person name="Gile G.H."/>
            <person name="Kamikawa R."/>
        </authorList>
    </citation>
    <scope>NUCLEOTIDE SEQUENCE</scope>
    <source>
        <strain evidence="5">NIES-1846</strain>
    </source>
</reference>
<evidence type="ECO:0000313" key="5">
    <source>
        <dbReference type="EMBL" id="BBH43093.1"/>
    </source>
</evidence>
<sequence length="103" mass="12165">MKIRLILKTFNLKLLNIVNTLFKQKLKELKIKHTNFIILPIVHKKFCVLKSPHVDKDAREQFEIKLYKAIVDLNIFSFTLLKILLSLEIPSGIIYTLKILKYN</sequence>
<feature type="domain" description="Small ribosomal subunit protein uS10" evidence="4">
    <location>
        <begin position="4"/>
        <end position="98"/>
    </location>
</feature>
<keyword evidence="3" id="KW-0687">Ribonucleoprotein</keyword>
<protein>
    <submittedName>
        <fullName evidence="5">Ribosomal protein S10</fullName>
    </submittedName>
</protein>
<evidence type="ECO:0000256" key="3">
    <source>
        <dbReference type="ARBA" id="ARBA00023274"/>
    </source>
</evidence>
<dbReference type="SMART" id="SM01403">
    <property type="entry name" value="Ribosomal_S10"/>
    <property type="match status" value="1"/>
</dbReference>
<dbReference type="InterPro" id="IPR001848">
    <property type="entry name" value="Ribosomal_uS10"/>
</dbReference>
<accession>A0A455RGJ2</accession>
<dbReference type="InterPro" id="IPR036838">
    <property type="entry name" value="Ribosomal_uS10_dom_sf"/>
</dbReference>
<comment type="similarity">
    <text evidence="1">Belongs to the universal ribosomal protein uS10 family.</text>
</comment>
<dbReference type="Pfam" id="PF00338">
    <property type="entry name" value="Ribosomal_S10"/>
    <property type="match status" value="1"/>
</dbReference>
<dbReference type="PANTHER" id="PTHR11700">
    <property type="entry name" value="30S RIBOSOMAL PROTEIN S10 FAMILY MEMBER"/>
    <property type="match status" value="1"/>
</dbReference>
<evidence type="ECO:0000259" key="4">
    <source>
        <dbReference type="SMART" id="SM01403"/>
    </source>
</evidence>
<dbReference type="InterPro" id="IPR027486">
    <property type="entry name" value="Ribosomal_uS10_dom"/>
</dbReference>
<dbReference type="HAMAP" id="MF_00508">
    <property type="entry name" value="Ribosomal_uS10"/>
    <property type="match status" value="1"/>
</dbReference>
<organism evidence="5">
    <name type="scientific">Spumella sp. NIES-1846</name>
    <dbReference type="NCBI Taxonomy" id="2490549"/>
    <lineage>
        <taxon>Eukaryota</taxon>
        <taxon>Sar</taxon>
        <taxon>Stramenopiles</taxon>
        <taxon>Ochrophyta</taxon>
        <taxon>Chrysophyceae</taxon>
        <taxon>Chromulinales</taxon>
        <taxon>Chromulinaceae</taxon>
        <taxon>Spumella</taxon>
    </lineage>
</organism>
<gene>
    <name evidence="5" type="primary">rps10</name>
</gene>
<dbReference type="PRINTS" id="PR00971">
    <property type="entry name" value="RIBOSOMALS10"/>
</dbReference>
<evidence type="ECO:0000256" key="2">
    <source>
        <dbReference type="ARBA" id="ARBA00022980"/>
    </source>
</evidence>
<dbReference type="GO" id="GO:0003735">
    <property type="term" value="F:structural constituent of ribosome"/>
    <property type="evidence" value="ECO:0007669"/>
    <property type="project" value="InterPro"/>
</dbReference>
<dbReference type="GO" id="GO:0005840">
    <property type="term" value="C:ribosome"/>
    <property type="evidence" value="ECO:0007669"/>
    <property type="project" value="UniProtKB-KW"/>
</dbReference>
<dbReference type="GO" id="GO:1990904">
    <property type="term" value="C:ribonucleoprotein complex"/>
    <property type="evidence" value="ECO:0007669"/>
    <property type="project" value="UniProtKB-KW"/>
</dbReference>